<dbReference type="RefSeq" id="WP_186930306.1">
    <property type="nucleotide sequence ID" value="NZ_JACOOJ010000022.1"/>
</dbReference>
<gene>
    <name evidence="2" type="ORF">H8S65_12580</name>
</gene>
<evidence type="ECO:0000313" key="2">
    <source>
        <dbReference type="EMBL" id="MBC5633597.1"/>
    </source>
</evidence>
<comment type="caution">
    <text evidence="2">The sequence shown here is derived from an EMBL/GenBank/DDBJ whole genome shotgun (WGS) entry which is preliminary data.</text>
</comment>
<dbReference type="EMBL" id="JACOOJ010000022">
    <property type="protein sequence ID" value="MBC5633597.1"/>
    <property type="molecule type" value="Genomic_DNA"/>
</dbReference>
<sequence>MNKIVLALLILLPIFGCGSDENNNTQEEFIFIFGASAQMCSDSDKDKIGCEVMLFPGDKEYVVKTNPASGLLDTGTDKDMEETFKTGYIKTKSGEKVKCLYSGENTGIGGNYDNYYESMQVKKGRYYVVIKAVGSLATTQYWAYTNKYSSKYVDVTSDTGVSKCFFGDVEHGGFQEWELKDWKCN</sequence>
<evidence type="ECO:0008006" key="4">
    <source>
        <dbReference type="Google" id="ProtNLM"/>
    </source>
</evidence>
<name>A0ABR7DRR6_9BACT</name>
<evidence type="ECO:0000313" key="3">
    <source>
        <dbReference type="Proteomes" id="UP000651475"/>
    </source>
</evidence>
<evidence type="ECO:0000256" key="1">
    <source>
        <dbReference type="SAM" id="SignalP"/>
    </source>
</evidence>
<accession>A0ABR7DRR6</accession>
<feature type="signal peptide" evidence="1">
    <location>
        <begin position="1"/>
        <end position="18"/>
    </location>
</feature>
<keyword evidence="1" id="KW-0732">Signal</keyword>
<feature type="chain" id="PRO_5045242765" description="Lipoprotein" evidence="1">
    <location>
        <begin position="19"/>
        <end position="185"/>
    </location>
</feature>
<protein>
    <recommendedName>
        <fullName evidence="4">Lipoprotein</fullName>
    </recommendedName>
</protein>
<dbReference type="Proteomes" id="UP000651475">
    <property type="component" value="Unassembled WGS sequence"/>
</dbReference>
<reference evidence="2 3" key="1">
    <citation type="submission" date="2020-08" db="EMBL/GenBank/DDBJ databases">
        <title>Genome public.</title>
        <authorList>
            <person name="Liu C."/>
            <person name="Sun Q."/>
        </authorList>
    </citation>
    <scope>NUCLEOTIDE SEQUENCE [LARGE SCALE GENOMIC DNA]</scope>
    <source>
        <strain evidence="2 3">NSJ-79</strain>
    </source>
</reference>
<keyword evidence="3" id="KW-1185">Reference proteome</keyword>
<proteinExistence type="predicted"/>
<organism evidence="2 3">
    <name type="scientific">Parabacteroides hominis</name>
    <dbReference type="NCBI Taxonomy" id="2763057"/>
    <lineage>
        <taxon>Bacteria</taxon>
        <taxon>Pseudomonadati</taxon>
        <taxon>Bacteroidota</taxon>
        <taxon>Bacteroidia</taxon>
        <taxon>Bacteroidales</taxon>
        <taxon>Tannerellaceae</taxon>
        <taxon>Parabacteroides</taxon>
    </lineage>
</organism>